<feature type="compositionally biased region" description="Low complexity" evidence="1">
    <location>
        <begin position="496"/>
        <end position="512"/>
    </location>
</feature>
<dbReference type="Proteomes" id="UP001283361">
    <property type="component" value="Unassembled WGS sequence"/>
</dbReference>
<comment type="caution">
    <text evidence="2">The sequence shown here is derived from an EMBL/GenBank/DDBJ whole genome shotgun (WGS) entry which is preliminary data.</text>
</comment>
<feature type="compositionally biased region" description="Basic and acidic residues" evidence="1">
    <location>
        <begin position="186"/>
        <end position="216"/>
    </location>
</feature>
<feature type="region of interest" description="Disordered" evidence="1">
    <location>
        <begin position="1037"/>
        <end position="1057"/>
    </location>
</feature>
<feature type="compositionally biased region" description="Polar residues" evidence="1">
    <location>
        <begin position="219"/>
        <end position="231"/>
    </location>
</feature>
<feature type="region of interest" description="Disordered" evidence="1">
    <location>
        <begin position="378"/>
        <end position="710"/>
    </location>
</feature>
<evidence type="ECO:0000313" key="3">
    <source>
        <dbReference type="Proteomes" id="UP001283361"/>
    </source>
</evidence>
<reference evidence="2" key="1">
    <citation type="journal article" date="2023" name="G3 (Bethesda)">
        <title>A reference genome for the long-term kleptoplast-retaining sea slug Elysia crispata morphotype clarki.</title>
        <authorList>
            <person name="Eastman K.E."/>
            <person name="Pendleton A.L."/>
            <person name="Shaikh M.A."/>
            <person name="Suttiyut T."/>
            <person name="Ogas R."/>
            <person name="Tomko P."/>
            <person name="Gavelis G."/>
            <person name="Widhalm J.R."/>
            <person name="Wisecaver J.H."/>
        </authorList>
    </citation>
    <scope>NUCLEOTIDE SEQUENCE</scope>
    <source>
        <strain evidence="2">ECLA1</strain>
    </source>
</reference>
<feature type="region of interest" description="Disordered" evidence="1">
    <location>
        <begin position="1"/>
        <end position="51"/>
    </location>
</feature>
<feature type="compositionally biased region" description="Low complexity" evidence="1">
    <location>
        <begin position="451"/>
        <end position="466"/>
    </location>
</feature>
<proteinExistence type="predicted"/>
<feature type="compositionally biased region" description="Polar residues" evidence="1">
    <location>
        <begin position="595"/>
        <end position="608"/>
    </location>
</feature>
<feature type="compositionally biased region" description="Basic and acidic residues" evidence="1">
    <location>
        <begin position="438"/>
        <end position="450"/>
    </location>
</feature>
<dbReference type="EMBL" id="JAWDGP010004526">
    <property type="protein sequence ID" value="KAK3763644.1"/>
    <property type="molecule type" value="Genomic_DNA"/>
</dbReference>
<organism evidence="2 3">
    <name type="scientific">Elysia crispata</name>
    <name type="common">lettuce slug</name>
    <dbReference type="NCBI Taxonomy" id="231223"/>
    <lineage>
        <taxon>Eukaryota</taxon>
        <taxon>Metazoa</taxon>
        <taxon>Spiralia</taxon>
        <taxon>Lophotrochozoa</taxon>
        <taxon>Mollusca</taxon>
        <taxon>Gastropoda</taxon>
        <taxon>Heterobranchia</taxon>
        <taxon>Euthyneura</taxon>
        <taxon>Panpulmonata</taxon>
        <taxon>Sacoglossa</taxon>
        <taxon>Placobranchoidea</taxon>
        <taxon>Plakobranchidae</taxon>
        <taxon>Elysia</taxon>
    </lineage>
</organism>
<feature type="compositionally biased region" description="Basic and acidic residues" evidence="1">
    <location>
        <begin position="635"/>
        <end position="651"/>
    </location>
</feature>
<name>A0AAE0Z6D1_9GAST</name>
<feature type="compositionally biased region" description="Acidic residues" evidence="1">
    <location>
        <begin position="652"/>
        <end position="664"/>
    </location>
</feature>
<keyword evidence="3" id="KW-1185">Reference proteome</keyword>
<feature type="compositionally biased region" description="Low complexity" evidence="1">
    <location>
        <begin position="569"/>
        <end position="580"/>
    </location>
</feature>
<feature type="compositionally biased region" description="Polar residues" evidence="1">
    <location>
        <begin position="396"/>
        <end position="411"/>
    </location>
</feature>
<feature type="compositionally biased region" description="Basic and acidic residues" evidence="1">
    <location>
        <begin position="515"/>
        <end position="525"/>
    </location>
</feature>
<sequence>MEQAQKQRQRVEAENRTIKRQIENRMAREAARNEVALDHAKESRYKKREQDSETYARRMAQVLKNTRYMTFSPTNYNTGYTRAGSQSSTRSSKIWESNLSRRASIWMVQEVLNRLGLTEESWRLKKQGITGYTYLNDLDAALAVAVRRLDGVTVLGAGQEMLSRLAHLTWRCLKAAYPGKTASKQAAKEEEKKKEEKEKMEREGEEKEKEEAEKAGESVPSTGPVSGENLLNLTTDDEFTTGEQLDWFFPDDDDGEESEQAVKISMLVTGEIERNKPLATTLGEPRPTMHGAQRQADQRMDEFFKTRMRMTETDALAVEAELLRFLDTLKEREIQPQEMKKILGMCIRLANHDVIKRSDPCGELETNPEGNVFLAFEPDEAKTETGSSRTARDTVKTTQAQRASSSVTSRLDTLPVGDAESMLSKMDTAASEADQAVDDERNAGPGDDPRVVGAAGSAPVVPPSVAESDATANATSGDAILHRNSNSVTAVGRAAVSNTSSGDGSNNNNNVSETIGDRNSPHSEDESGLGDDGGKSGNDICPKVEYTREAGSDASNTSSKTGNGDRNLSTSSGSDTSSTDRMQLSKNCRSDNRQVDLTNLAVNRNVNENKTEGNPAGRPVNVSQNMMDEDQGQEDEPKQEDREEGMERKEEAEEEEEEEEEAVAEGESPQVDREPELQDQVSQLGPDLEQSVLKPQSSGPTGGDRFLTMDNVLPGASTASLTSDERDELSFEEAVNTDDIVTVAEQMLTKIQTREKAKGVSIPQSRLLRFVAMNLSRLWAPRPEDDIHSLDLWLHKSTTPEAIRSLIYNIKRRRFPEELQRNLAKGVVSECLKGVVLPGTPLTDELVKAVLERLMSDLERDLVSVVFLGKVLQSMVEEYLDYIRSDLFFNTSVLVLDCLGFLQEIFLSGEITKRDHIIPAVRNWSSLPVETRDNLECGHWPSLFHQVSTAIRLDLLTLEDQKSLQELLKSVCSESLIPDVPPNLREMMEMMRTRLTVRKNKVEFSLVVGVNAVLLLKDTIERTNITSTTLLPGVQNASNSACTATSPSLLGPYSTGG</sequence>
<feature type="compositionally biased region" description="Polar residues" evidence="1">
    <location>
        <begin position="1037"/>
        <end position="1048"/>
    </location>
</feature>
<gene>
    <name evidence="2" type="ORF">RRG08_056586</name>
</gene>
<protein>
    <submittedName>
        <fullName evidence="2">Uncharacterized protein</fullName>
    </submittedName>
</protein>
<feature type="compositionally biased region" description="Polar residues" evidence="1">
    <location>
        <begin position="553"/>
        <end position="568"/>
    </location>
</feature>
<evidence type="ECO:0000313" key="2">
    <source>
        <dbReference type="EMBL" id="KAK3763644.1"/>
    </source>
</evidence>
<accession>A0AAE0Z6D1</accession>
<feature type="region of interest" description="Disordered" evidence="1">
    <location>
        <begin position="181"/>
        <end position="231"/>
    </location>
</feature>
<feature type="compositionally biased region" description="Basic and acidic residues" evidence="1">
    <location>
        <begin position="9"/>
        <end position="51"/>
    </location>
</feature>
<evidence type="ECO:0000256" key="1">
    <source>
        <dbReference type="SAM" id="MobiDB-lite"/>
    </source>
</evidence>
<dbReference type="AlphaFoldDB" id="A0AAE0Z6D1"/>